<dbReference type="SUPFAM" id="SSF144091">
    <property type="entry name" value="Rhomboid-like"/>
    <property type="match status" value="1"/>
</dbReference>
<feature type="transmembrane region" description="Helical" evidence="7">
    <location>
        <begin position="81"/>
        <end position="98"/>
    </location>
</feature>
<dbReference type="InterPro" id="IPR050925">
    <property type="entry name" value="Rhomboid_protease_S54"/>
</dbReference>
<keyword evidence="4 9" id="KW-0378">Hydrolase</keyword>
<dbReference type="PANTHER" id="PTHR43731">
    <property type="entry name" value="RHOMBOID PROTEASE"/>
    <property type="match status" value="1"/>
</dbReference>
<evidence type="ECO:0000256" key="3">
    <source>
        <dbReference type="ARBA" id="ARBA00022692"/>
    </source>
</evidence>
<name>A0ABT8VUH5_9FLAO</name>
<evidence type="ECO:0000256" key="6">
    <source>
        <dbReference type="ARBA" id="ARBA00023136"/>
    </source>
</evidence>
<dbReference type="InterPro" id="IPR035952">
    <property type="entry name" value="Rhomboid-like_sf"/>
</dbReference>
<dbReference type="Gene3D" id="1.20.1540.10">
    <property type="entry name" value="Rhomboid-like"/>
    <property type="match status" value="1"/>
</dbReference>
<dbReference type="Proteomes" id="UP001168642">
    <property type="component" value="Unassembled WGS sequence"/>
</dbReference>
<reference evidence="9" key="1">
    <citation type="submission" date="2023-07" db="EMBL/GenBank/DDBJ databases">
        <title>Wenyingzhuangia sp. chi5 genome sequencing and assembly.</title>
        <authorList>
            <person name="Park S."/>
        </authorList>
    </citation>
    <scope>NUCLEOTIDE SEQUENCE</scope>
    <source>
        <strain evidence="9">Chi5</strain>
    </source>
</reference>
<dbReference type="EMBL" id="JAUMIT010000006">
    <property type="protein sequence ID" value="MDO3695597.1"/>
    <property type="molecule type" value="Genomic_DNA"/>
</dbReference>
<evidence type="ECO:0000256" key="2">
    <source>
        <dbReference type="ARBA" id="ARBA00009045"/>
    </source>
</evidence>
<dbReference type="Pfam" id="PF01694">
    <property type="entry name" value="Rhomboid"/>
    <property type="match status" value="1"/>
</dbReference>
<comment type="similarity">
    <text evidence="2">Belongs to the peptidase S54 family.</text>
</comment>
<protein>
    <submittedName>
        <fullName evidence="9">Rhomboid family intramembrane serine protease</fullName>
        <ecNumber evidence="9">3.4.21.105</ecNumber>
    </submittedName>
</protein>
<evidence type="ECO:0000313" key="10">
    <source>
        <dbReference type="Proteomes" id="UP001168642"/>
    </source>
</evidence>
<comment type="caution">
    <text evidence="9">The sequence shown here is derived from an EMBL/GenBank/DDBJ whole genome shotgun (WGS) entry which is preliminary data.</text>
</comment>
<evidence type="ECO:0000259" key="8">
    <source>
        <dbReference type="Pfam" id="PF01694"/>
    </source>
</evidence>
<feature type="domain" description="Peptidase S54 rhomboid" evidence="8">
    <location>
        <begin position="39"/>
        <end position="183"/>
    </location>
</feature>
<evidence type="ECO:0000256" key="5">
    <source>
        <dbReference type="ARBA" id="ARBA00022989"/>
    </source>
</evidence>
<feature type="transmembrane region" description="Helical" evidence="7">
    <location>
        <begin position="54"/>
        <end position="74"/>
    </location>
</feature>
<sequence length="214" mass="23699">MNLIVIGLIVANVIMSLQGFKDLVFFNKYKFNVLSVQRGEKYRMITSGFLHADYIHLGFNMYALYIFSNTVLYFFNPLQYLGIYVLSLLAGNYLSLVLNKNNAYYSAVGASGAVTGIVYASIVLFPEMKLSLFLLPIAIPGYVFGIGYLFYSMYGMKNQLGNIGHSAHIGGAIAGYVATILMMPSVLQTGTLQVVLLAIPIVVLLVMQKRNLFQ</sequence>
<dbReference type="RefSeq" id="WP_302884869.1">
    <property type="nucleotide sequence ID" value="NZ_JAUMIT010000006.1"/>
</dbReference>
<keyword evidence="9" id="KW-0645">Protease</keyword>
<organism evidence="9 10">
    <name type="scientific">Wenyingzhuangia gilva</name>
    <dbReference type="NCBI Taxonomy" id="3057677"/>
    <lineage>
        <taxon>Bacteria</taxon>
        <taxon>Pseudomonadati</taxon>
        <taxon>Bacteroidota</taxon>
        <taxon>Flavobacteriia</taxon>
        <taxon>Flavobacteriales</taxon>
        <taxon>Flavobacteriaceae</taxon>
        <taxon>Wenyingzhuangia</taxon>
    </lineage>
</organism>
<dbReference type="PANTHER" id="PTHR43731:SF14">
    <property type="entry name" value="PRESENILIN-ASSOCIATED RHOMBOID-LIKE PROTEIN, MITOCHONDRIAL"/>
    <property type="match status" value="1"/>
</dbReference>
<feature type="transmembrane region" description="Helical" evidence="7">
    <location>
        <begin position="132"/>
        <end position="151"/>
    </location>
</feature>
<feature type="transmembrane region" description="Helical" evidence="7">
    <location>
        <begin position="104"/>
        <end position="125"/>
    </location>
</feature>
<proteinExistence type="inferred from homology"/>
<evidence type="ECO:0000256" key="7">
    <source>
        <dbReference type="SAM" id="Phobius"/>
    </source>
</evidence>
<dbReference type="InterPro" id="IPR022764">
    <property type="entry name" value="Peptidase_S54_rhomboid_dom"/>
</dbReference>
<accession>A0ABT8VUH5</accession>
<keyword evidence="5 7" id="KW-1133">Transmembrane helix</keyword>
<dbReference type="GO" id="GO:0006508">
    <property type="term" value="P:proteolysis"/>
    <property type="evidence" value="ECO:0007669"/>
    <property type="project" value="UniProtKB-KW"/>
</dbReference>
<evidence type="ECO:0000256" key="1">
    <source>
        <dbReference type="ARBA" id="ARBA00004141"/>
    </source>
</evidence>
<dbReference type="GO" id="GO:0008233">
    <property type="term" value="F:peptidase activity"/>
    <property type="evidence" value="ECO:0007669"/>
    <property type="project" value="UniProtKB-KW"/>
</dbReference>
<gene>
    <name evidence="9" type="ORF">QVZ41_12170</name>
</gene>
<evidence type="ECO:0000313" key="9">
    <source>
        <dbReference type="EMBL" id="MDO3695597.1"/>
    </source>
</evidence>
<keyword evidence="10" id="KW-1185">Reference proteome</keyword>
<keyword evidence="3 7" id="KW-0812">Transmembrane</keyword>
<comment type="subcellular location">
    <subcellularLocation>
        <location evidence="1">Membrane</location>
        <topology evidence="1">Multi-pass membrane protein</topology>
    </subcellularLocation>
</comment>
<keyword evidence="6 7" id="KW-0472">Membrane</keyword>
<dbReference type="EC" id="3.4.21.105" evidence="9"/>
<evidence type="ECO:0000256" key="4">
    <source>
        <dbReference type="ARBA" id="ARBA00022801"/>
    </source>
</evidence>
<feature type="transmembrane region" description="Helical" evidence="7">
    <location>
        <begin position="186"/>
        <end position="207"/>
    </location>
</feature>